<comment type="caution">
    <text evidence="1">The sequence shown here is derived from an EMBL/GenBank/DDBJ whole genome shotgun (WGS) entry which is preliminary data.</text>
</comment>
<dbReference type="EMBL" id="CM046399">
    <property type="protein sequence ID" value="KAI8529574.1"/>
    <property type="molecule type" value="Genomic_DNA"/>
</dbReference>
<gene>
    <name evidence="1" type="ORF">RHMOL_Rhmol12G0235400</name>
</gene>
<reference evidence="1" key="1">
    <citation type="submission" date="2022-02" db="EMBL/GenBank/DDBJ databases">
        <title>Plant Genome Project.</title>
        <authorList>
            <person name="Zhang R.-G."/>
        </authorList>
    </citation>
    <scope>NUCLEOTIDE SEQUENCE</scope>
    <source>
        <strain evidence="1">AT1</strain>
    </source>
</reference>
<organism evidence="1 2">
    <name type="scientific">Rhododendron molle</name>
    <name type="common">Chinese azalea</name>
    <name type="synonym">Azalea mollis</name>
    <dbReference type="NCBI Taxonomy" id="49168"/>
    <lineage>
        <taxon>Eukaryota</taxon>
        <taxon>Viridiplantae</taxon>
        <taxon>Streptophyta</taxon>
        <taxon>Embryophyta</taxon>
        <taxon>Tracheophyta</taxon>
        <taxon>Spermatophyta</taxon>
        <taxon>Magnoliopsida</taxon>
        <taxon>eudicotyledons</taxon>
        <taxon>Gunneridae</taxon>
        <taxon>Pentapetalae</taxon>
        <taxon>asterids</taxon>
        <taxon>Ericales</taxon>
        <taxon>Ericaceae</taxon>
        <taxon>Ericoideae</taxon>
        <taxon>Rhodoreae</taxon>
        <taxon>Rhododendron</taxon>
    </lineage>
</organism>
<sequence>MDHAKAELKAADSKKWAAIKKAKVAEDKAAKYATRAERKEKEAAEARELADKYVADAKKMGSEAQAARGAAGAASKHVEVPKKKSTQFAIALLWFFFDLNKFEGVRGKEHHISMDHAKAELKVADSKKWAAIKKAKEAEDKAAKYVARAERKEKEAAEARELADKYAADAKKMGAEAQAARAAADAASKHVEGKKNTKFLCTEKPTNRGFSVQRIRVFRCLRSYDVWSRL</sequence>
<evidence type="ECO:0000313" key="1">
    <source>
        <dbReference type="EMBL" id="KAI8529574.1"/>
    </source>
</evidence>
<keyword evidence="2" id="KW-1185">Reference proteome</keyword>
<accession>A0ACC0LLS7</accession>
<dbReference type="Proteomes" id="UP001062846">
    <property type="component" value="Chromosome 12"/>
</dbReference>
<name>A0ACC0LLS7_RHOML</name>
<evidence type="ECO:0000313" key="2">
    <source>
        <dbReference type="Proteomes" id="UP001062846"/>
    </source>
</evidence>
<protein>
    <submittedName>
        <fullName evidence="1">Uncharacterized protein</fullName>
    </submittedName>
</protein>
<proteinExistence type="predicted"/>